<evidence type="ECO:0000256" key="7">
    <source>
        <dbReference type="ARBA" id="ARBA00023136"/>
    </source>
</evidence>
<feature type="transmembrane region" description="Helical" evidence="8">
    <location>
        <begin position="20"/>
        <end position="41"/>
    </location>
</feature>
<keyword evidence="4 8" id="KW-0812">Transmembrane</keyword>
<dbReference type="Proteomes" id="UP001165060">
    <property type="component" value="Unassembled WGS sequence"/>
</dbReference>
<keyword evidence="7 8" id="KW-0472">Membrane</keyword>
<comment type="subcellular location">
    <subcellularLocation>
        <location evidence="1">Membrane</location>
        <topology evidence="1">Multi-pass membrane protein</topology>
    </subcellularLocation>
</comment>
<gene>
    <name evidence="10" type="ORF">TeGR_g2800</name>
</gene>
<reference evidence="10 11" key="1">
    <citation type="journal article" date="2023" name="Commun. Biol.">
        <title>Genome analysis of Parmales, the sister group of diatoms, reveals the evolutionary specialization of diatoms from phago-mixotrophs to photoautotrophs.</title>
        <authorList>
            <person name="Ban H."/>
            <person name="Sato S."/>
            <person name="Yoshikawa S."/>
            <person name="Yamada K."/>
            <person name="Nakamura Y."/>
            <person name="Ichinomiya M."/>
            <person name="Sato N."/>
            <person name="Blanc-Mathieu R."/>
            <person name="Endo H."/>
            <person name="Kuwata A."/>
            <person name="Ogata H."/>
        </authorList>
    </citation>
    <scope>NUCLEOTIDE SEQUENCE [LARGE SCALE GENOMIC DNA]</scope>
</reference>
<feature type="transmembrane region" description="Helical" evidence="8">
    <location>
        <begin position="97"/>
        <end position="121"/>
    </location>
</feature>
<comment type="similarity">
    <text evidence="2">Belongs to the peptidase S54 family.</text>
</comment>
<evidence type="ECO:0000256" key="2">
    <source>
        <dbReference type="ARBA" id="ARBA00009045"/>
    </source>
</evidence>
<organism evidence="10 11">
    <name type="scientific">Tetraparma gracilis</name>
    <dbReference type="NCBI Taxonomy" id="2962635"/>
    <lineage>
        <taxon>Eukaryota</taxon>
        <taxon>Sar</taxon>
        <taxon>Stramenopiles</taxon>
        <taxon>Ochrophyta</taxon>
        <taxon>Bolidophyceae</taxon>
        <taxon>Parmales</taxon>
        <taxon>Triparmaceae</taxon>
        <taxon>Tetraparma</taxon>
    </lineage>
</organism>
<evidence type="ECO:0000256" key="5">
    <source>
        <dbReference type="ARBA" id="ARBA00022801"/>
    </source>
</evidence>
<evidence type="ECO:0000256" key="6">
    <source>
        <dbReference type="ARBA" id="ARBA00022989"/>
    </source>
</evidence>
<dbReference type="EMBL" id="BRYB01003460">
    <property type="protein sequence ID" value="GMI37112.1"/>
    <property type="molecule type" value="Genomic_DNA"/>
</dbReference>
<evidence type="ECO:0000256" key="4">
    <source>
        <dbReference type="ARBA" id="ARBA00022692"/>
    </source>
</evidence>
<dbReference type="InterPro" id="IPR035952">
    <property type="entry name" value="Rhomboid-like_sf"/>
</dbReference>
<keyword evidence="5" id="KW-0378">Hydrolase</keyword>
<dbReference type="InterPro" id="IPR022764">
    <property type="entry name" value="Peptidase_S54_rhomboid_dom"/>
</dbReference>
<dbReference type="Pfam" id="PF01694">
    <property type="entry name" value="Rhomboid"/>
    <property type="match status" value="1"/>
</dbReference>
<feature type="domain" description="Peptidase S54 rhomboid" evidence="9">
    <location>
        <begin position="59"/>
        <end position="197"/>
    </location>
</feature>
<dbReference type="PANTHER" id="PTHR43066:SF1">
    <property type="entry name" value="RHOMBOID PROTEIN 2"/>
    <property type="match status" value="1"/>
</dbReference>
<dbReference type="PANTHER" id="PTHR43066">
    <property type="entry name" value="RHOMBOID-RELATED PROTEIN"/>
    <property type="match status" value="1"/>
</dbReference>
<sequence length="319" mass="32597">MPQHPTSSSSPPPFPSPPPLITSATILLCTSLHLAFSAFDVPLFSFTLSPRSVLALVEPHRLLTSAVLHGGWLHLGMNMASTFVLSGSLERKCGSLFLLHLVLLLTLLNSCLYVAVAYAGYLVGHSSLLTSHAVGYSGTIFALLSLQVGSEAGERSLWGAVTVSSKVYPWALLVALQVLMPDVSFLGHLGGILVGRLAERGGLNALLPHPEYYRLASGARGPLGRFAASPLYFAPPAAFAGFGRAGAGACADAGGMVTGAAGLLRDALAAAAHVLGCAGAGAGAGERWARAGHNPDSGAGAAAVRRAEAASLLAPPVHV</sequence>
<keyword evidence="6 8" id="KW-1133">Transmembrane helix</keyword>
<evidence type="ECO:0000256" key="8">
    <source>
        <dbReference type="SAM" id="Phobius"/>
    </source>
</evidence>
<evidence type="ECO:0000259" key="9">
    <source>
        <dbReference type="Pfam" id="PF01694"/>
    </source>
</evidence>
<protein>
    <recommendedName>
        <fullName evidence="9">Peptidase S54 rhomboid domain-containing protein</fullName>
    </recommendedName>
</protein>
<name>A0ABQ6MZQ7_9STRA</name>
<evidence type="ECO:0000313" key="11">
    <source>
        <dbReference type="Proteomes" id="UP001165060"/>
    </source>
</evidence>
<keyword evidence="3" id="KW-0645">Protease</keyword>
<dbReference type="SUPFAM" id="SSF144091">
    <property type="entry name" value="Rhomboid-like"/>
    <property type="match status" value="1"/>
</dbReference>
<accession>A0ABQ6MZQ7</accession>
<keyword evidence="11" id="KW-1185">Reference proteome</keyword>
<dbReference type="Gene3D" id="1.20.1540.10">
    <property type="entry name" value="Rhomboid-like"/>
    <property type="match status" value="1"/>
</dbReference>
<evidence type="ECO:0000313" key="10">
    <source>
        <dbReference type="EMBL" id="GMI37112.1"/>
    </source>
</evidence>
<evidence type="ECO:0000256" key="3">
    <source>
        <dbReference type="ARBA" id="ARBA00022670"/>
    </source>
</evidence>
<feature type="transmembrane region" description="Helical" evidence="8">
    <location>
        <begin position="133"/>
        <end position="150"/>
    </location>
</feature>
<proteinExistence type="inferred from homology"/>
<evidence type="ECO:0000256" key="1">
    <source>
        <dbReference type="ARBA" id="ARBA00004141"/>
    </source>
</evidence>
<comment type="caution">
    <text evidence="10">The sequence shown here is derived from an EMBL/GenBank/DDBJ whole genome shotgun (WGS) entry which is preliminary data.</text>
</comment>